<comment type="catalytic activity">
    <reaction evidence="7">
        <text>a 2'-deoxycytidine in DNA + S-adenosyl-L-methionine = an N(4)-methyl-2'-deoxycytidine in DNA + S-adenosyl-L-homocysteine + H(+)</text>
        <dbReference type="Rhea" id="RHEA:16857"/>
        <dbReference type="Rhea" id="RHEA-COMP:11369"/>
        <dbReference type="Rhea" id="RHEA-COMP:13674"/>
        <dbReference type="ChEBI" id="CHEBI:15378"/>
        <dbReference type="ChEBI" id="CHEBI:57856"/>
        <dbReference type="ChEBI" id="CHEBI:59789"/>
        <dbReference type="ChEBI" id="CHEBI:85452"/>
        <dbReference type="ChEBI" id="CHEBI:137933"/>
        <dbReference type="EC" id="2.1.1.113"/>
    </reaction>
</comment>
<organism evidence="8 9">
    <name type="scientific">Polyangium fumosum</name>
    <dbReference type="NCBI Taxonomy" id="889272"/>
    <lineage>
        <taxon>Bacteria</taxon>
        <taxon>Pseudomonadati</taxon>
        <taxon>Myxococcota</taxon>
        <taxon>Polyangia</taxon>
        <taxon>Polyangiales</taxon>
        <taxon>Polyangiaceae</taxon>
        <taxon>Polyangium</taxon>
    </lineage>
</organism>
<dbReference type="GO" id="GO:0003677">
    <property type="term" value="F:DNA binding"/>
    <property type="evidence" value="ECO:0007669"/>
    <property type="project" value="InterPro"/>
</dbReference>
<evidence type="ECO:0000256" key="6">
    <source>
        <dbReference type="ARBA" id="ARBA00022747"/>
    </source>
</evidence>
<proteinExistence type="inferred from homology"/>
<keyword evidence="3 8" id="KW-0489">Methyltransferase</keyword>
<evidence type="ECO:0000256" key="4">
    <source>
        <dbReference type="ARBA" id="ARBA00022679"/>
    </source>
</evidence>
<reference evidence="8 9" key="1">
    <citation type="submission" date="2019-04" db="EMBL/GenBank/DDBJ databases">
        <authorList>
            <person name="Li Y."/>
            <person name="Wang J."/>
        </authorList>
    </citation>
    <scope>NUCLEOTIDE SEQUENCE [LARGE SCALE GENOMIC DNA]</scope>
    <source>
        <strain evidence="8 9">DSM 14668</strain>
    </source>
</reference>
<evidence type="ECO:0000256" key="7">
    <source>
        <dbReference type="ARBA" id="ARBA00049120"/>
    </source>
</evidence>
<name>A0A4U1JC56_9BACT</name>
<dbReference type="GO" id="GO:0009307">
    <property type="term" value="P:DNA restriction-modification system"/>
    <property type="evidence" value="ECO:0007669"/>
    <property type="project" value="UniProtKB-KW"/>
</dbReference>
<dbReference type="InterPro" id="IPR017985">
    <property type="entry name" value="MeTrfase_CN4_CS"/>
</dbReference>
<evidence type="ECO:0000313" key="9">
    <source>
        <dbReference type="Proteomes" id="UP000309215"/>
    </source>
</evidence>
<gene>
    <name evidence="8" type="ORF">E8A74_16395</name>
</gene>
<evidence type="ECO:0000256" key="3">
    <source>
        <dbReference type="ARBA" id="ARBA00022603"/>
    </source>
</evidence>
<evidence type="ECO:0000256" key="1">
    <source>
        <dbReference type="ARBA" id="ARBA00010203"/>
    </source>
</evidence>
<accession>A0A4U1JC56</accession>
<dbReference type="InterPro" id="IPR029063">
    <property type="entry name" value="SAM-dependent_MTases_sf"/>
</dbReference>
<protein>
    <recommendedName>
        <fullName evidence="2">site-specific DNA-methyltransferase (cytosine-N(4)-specific)</fullName>
        <ecNumber evidence="2">2.1.1.113</ecNumber>
    </recommendedName>
</protein>
<evidence type="ECO:0000313" key="8">
    <source>
        <dbReference type="EMBL" id="TKD07873.1"/>
    </source>
</evidence>
<dbReference type="AlphaFoldDB" id="A0A4U1JC56"/>
<keyword evidence="4" id="KW-0808">Transferase</keyword>
<dbReference type="GO" id="GO:0015667">
    <property type="term" value="F:site-specific DNA-methyltransferase (cytosine-N4-specific) activity"/>
    <property type="evidence" value="ECO:0007669"/>
    <property type="project" value="UniProtKB-EC"/>
</dbReference>
<dbReference type="OrthoDB" id="9800801at2"/>
<dbReference type="Proteomes" id="UP000309215">
    <property type="component" value="Unassembled WGS sequence"/>
</dbReference>
<sequence>MVFRVRESSLEQERLNAICPYFTMFPLSVPVKQLAGVASDAWVLDPFCGRGSTNYAARLLGLRSVGVDSNPVATAIAEGKLVNVSADEVETACAEILACDTAATIPEGDFWSLCYHPKTLTELCRLRSALLNDCRSPGRKALRALILGILHGPRNKGAPGYLSNQMPRTYAAKPDYAVRFWTKNILSPIYVDSLELVRRKARHYFASTPVGVPFRVYCEDSRTLKLATLGNRFSVVVTSPPYFGMRTYVPDQWLRYWFMGGPPTTTYRQPSQLSHGSAMDFAEQLAAVWTNVAGACTPGARMMIRFGGIHDRRARPKDIMLDALHGARCKLRILTVRSAGLSSRGKRQADQFKRTLRTPIEELDFYVRLEEPS</sequence>
<dbReference type="EC" id="2.1.1.113" evidence="2"/>
<evidence type="ECO:0000256" key="2">
    <source>
        <dbReference type="ARBA" id="ARBA00012185"/>
    </source>
</evidence>
<dbReference type="EMBL" id="SSMQ01000015">
    <property type="protein sequence ID" value="TKD07873.1"/>
    <property type="molecule type" value="Genomic_DNA"/>
</dbReference>
<keyword evidence="6" id="KW-0680">Restriction system</keyword>
<keyword evidence="5" id="KW-0949">S-adenosyl-L-methionine</keyword>
<dbReference type="Gene3D" id="3.40.50.150">
    <property type="entry name" value="Vaccinia Virus protein VP39"/>
    <property type="match status" value="2"/>
</dbReference>
<dbReference type="PROSITE" id="PS00093">
    <property type="entry name" value="N4_MTASE"/>
    <property type="match status" value="1"/>
</dbReference>
<keyword evidence="9" id="KW-1185">Reference proteome</keyword>
<evidence type="ECO:0000256" key="5">
    <source>
        <dbReference type="ARBA" id="ARBA00022691"/>
    </source>
</evidence>
<comment type="caution">
    <text evidence="8">The sequence shown here is derived from an EMBL/GenBank/DDBJ whole genome shotgun (WGS) entry which is preliminary data.</text>
</comment>
<dbReference type="SUPFAM" id="SSF53335">
    <property type="entry name" value="S-adenosyl-L-methionine-dependent methyltransferases"/>
    <property type="match status" value="2"/>
</dbReference>
<comment type="similarity">
    <text evidence="1">Belongs to the N(4)/N(6)-methyltransferase family. N(4) subfamily.</text>
</comment>
<dbReference type="GO" id="GO:0032259">
    <property type="term" value="P:methylation"/>
    <property type="evidence" value="ECO:0007669"/>
    <property type="project" value="UniProtKB-KW"/>
</dbReference>